<evidence type="ECO:0000313" key="1">
    <source>
        <dbReference type="EMBL" id="MDP4539550.1"/>
    </source>
</evidence>
<gene>
    <name evidence="1" type="ORF">Q9K01_07950</name>
</gene>
<reference evidence="1 2" key="1">
    <citation type="submission" date="2023-08" db="EMBL/GenBank/DDBJ databases">
        <title>genomic of DY56.</title>
        <authorList>
            <person name="Wang Y."/>
        </authorList>
    </citation>
    <scope>NUCLEOTIDE SEQUENCE [LARGE SCALE GENOMIC DNA]</scope>
    <source>
        <strain evidence="1 2">DY56-A-20</strain>
    </source>
</reference>
<name>A0ABT9H895_9SPHN</name>
<dbReference type="Pfam" id="PF13366">
    <property type="entry name" value="PDDEXK_3"/>
    <property type="match status" value="1"/>
</dbReference>
<dbReference type="RefSeq" id="WP_305929671.1">
    <property type="nucleotide sequence ID" value="NZ_JAVAIL010000002.1"/>
</dbReference>
<proteinExistence type="predicted"/>
<dbReference type="NCBIfam" id="TIGR04256">
    <property type="entry name" value="GxxExxY"/>
    <property type="match status" value="1"/>
</dbReference>
<dbReference type="Proteomes" id="UP001235664">
    <property type="component" value="Unassembled WGS sequence"/>
</dbReference>
<comment type="caution">
    <text evidence="1">The sequence shown here is derived from an EMBL/GenBank/DDBJ whole genome shotgun (WGS) entry which is preliminary data.</text>
</comment>
<protein>
    <submittedName>
        <fullName evidence="1">GxxExxY protein</fullName>
    </submittedName>
</protein>
<evidence type="ECO:0000313" key="2">
    <source>
        <dbReference type="Proteomes" id="UP001235664"/>
    </source>
</evidence>
<dbReference type="EMBL" id="JAVAIL010000002">
    <property type="protein sequence ID" value="MDP4539550.1"/>
    <property type="molecule type" value="Genomic_DNA"/>
</dbReference>
<sequence length="134" mass="15005">MSDPVDIEALATQVIDCGFHLHKDLGPGLLESAYEQLMAAELARRGIAVSRQVAMPLTYKGVVVDNAFKIDLLVERTLIVDLKSIERLAPVHGKQVLTYLRLMGLPLGLLMNFGQATFKEGLRRMANDYWRPLR</sequence>
<keyword evidence="2" id="KW-1185">Reference proteome</keyword>
<dbReference type="InterPro" id="IPR026350">
    <property type="entry name" value="GxxExxY"/>
</dbReference>
<organism evidence="1 2">
    <name type="scientific">Qipengyuania benthica</name>
    <dbReference type="NCBI Taxonomy" id="3067651"/>
    <lineage>
        <taxon>Bacteria</taxon>
        <taxon>Pseudomonadati</taxon>
        <taxon>Pseudomonadota</taxon>
        <taxon>Alphaproteobacteria</taxon>
        <taxon>Sphingomonadales</taxon>
        <taxon>Erythrobacteraceae</taxon>
        <taxon>Qipengyuania</taxon>
    </lineage>
</organism>
<accession>A0ABT9H895</accession>